<sequence length="74" mass="8692">MEKTRERQRMGEAEEINDETYVATEKEEEEAEVLYKEYERKGFVLKPGSRLPSEGLYKNAIKKIEEKYGGDDND</sequence>
<feature type="non-terminal residue" evidence="1">
    <location>
        <position position="74"/>
    </location>
</feature>
<organism evidence="1">
    <name type="scientific">marine sediment metagenome</name>
    <dbReference type="NCBI Taxonomy" id="412755"/>
    <lineage>
        <taxon>unclassified sequences</taxon>
        <taxon>metagenomes</taxon>
        <taxon>ecological metagenomes</taxon>
    </lineage>
</organism>
<dbReference type="EMBL" id="BARU01019672">
    <property type="protein sequence ID" value="GAH55470.1"/>
    <property type="molecule type" value="Genomic_DNA"/>
</dbReference>
<protein>
    <submittedName>
        <fullName evidence="1">Uncharacterized protein</fullName>
    </submittedName>
</protein>
<comment type="caution">
    <text evidence="1">The sequence shown here is derived from an EMBL/GenBank/DDBJ whole genome shotgun (WGS) entry which is preliminary data.</text>
</comment>
<proteinExistence type="predicted"/>
<gene>
    <name evidence="1" type="ORF">S03H2_32375</name>
</gene>
<evidence type="ECO:0000313" key="1">
    <source>
        <dbReference type="EMBL" id="GAH55470.1"/>
    </source>
</evidence>
<dbReference type="AlphaFoldDB" id="X1HEK8"/>
<accession>X1HEK8</accession>
<name>X1HEK8_9ZZZZ</name>
<reference evidence="1" key="1">
    <citation type="journal article" date="2014" name="Front. Microbiol.">
        <title>High frequency of phylogenetically diverse reductive dehalogenase-homologous genes in deep subseafloor sedimentary metagenomes.</title>
        <authorList>
            <person name="Kawai M."/>
            <person name="Futagami T."/>
            <person name="Toyoda A."/>
            <person name="Takaki Y."/>
            <person name="Nishi S."/>
            <person name="Hori S."/>
            <person name="Arai W."/>
            <person name="Tsubouchi T."/>
            <person name="Morono Y."/>
            <person name="Uchiyama I."/>
            <person name="Ito T."/>
            <person name="Fujiyama A."/>
            <person name="Inagaki F."/>
            <person name="Takami H."/>
        </authorList>
    </citation>
    <scope>NUCLEOTIDE SEQUENCE</scope>
    <source>
        <strain evidence="1">Expedition CK06-06</strain>
    </source>
</reference>